<dbReference type="Proteomes" id="UP000313231">
    <property type="component" value="Unassembled WGS sequence"/>
</dbReference>
<dbReference type="Pfam" id="PF12802">
    <property type="entry name" value="MarR_2"/>
    <property type="match status" value="1"/>
</dbReference>
<gene>
    <name evidence="5" type="ORF">FHP29_00490</name>
</gene>
<dbReference type="SUPFAM" id="SSF46785">
    <property type="entry name" value="Winged helix' DNA-binding domain"/>
    <property type="match status" value="1"/>
</dbReference>
<accession>A0A5C4WPX6</accession>
<dbReference type="PANTHER" id="PTHR42756:SF1">
    <property type="entry name" value="TRANSCRIPTIONAL REPRESSOR OF EMRAB OPERON"/>
    <property type="match status" value="1"/>
</dbReference>
<sequence>MARFEKESGLTGPRVQLLWALGGTGPTTQRSLATALDVTPRNITGLVDGLVASGHVTREQHPADRRATLVTPTALGAQVIDDLRESHADLARQLFGEIPARRLNTFVATLDETIATFARLMENDA</sequence>
<keyword evidence="6" id="KW-1185">Reference proteome</keyword>
<evidence type="ECO:0000256" key="1">
    <source>
        <dbReference type="ARBA" id="ARBA00023015"/>
    </source>
</evidence>
<reference evidence="5 6" key="1">
    <citation type="journal article" date="2016" name="Int. J. Syst. Evol. Microbiol.">
        <title>Nocardioides albidus sp. nov., an actinobacterium isolated from garden soil.</title>
        <authorList>
            <person name="Singh H."/>
            <person name="Du J."/>
            <person name="Trinh H."/>
            <person name="Won K."/>
            <person name="Yang J.E."/>
            <person name="Yin C."/>
            <person name="Kook M."/>
            <person name="Yi T.H."/>
        </authorList>
    </citation>
    <scope>NUCLEOTIDE SEQUENCE [LARGE SCALE GENOMIC DNA]</scope>
    <source>
        <strain evidence="5 6">CCTCC AB 2015297</strain>
    </source>
</reference>
<evidence type="ECO:0000313" key="6">
    <source>
        <dbReference type="Proteomes" id="UP000313231"/>
    </source>
</evidence>
<evidence type="ECO:0000313" key="5">
    <source>
        <dbReference type="EMBL" id="TNM50270.1"/>
    </source>
</evidence>
<feature type="domain" description="HTH marR-type" evidence="4">
    <location>
        <begin position="1"/>
        <end position="115"/>
    </location>
</feature>
<dbReference type="InterPro" id="IPR036388">
    <property type="entry name" value="WH-like_DNA-bd_sf"/>
</dbReference>
<dbReference type="InterPro" id="IPR036390">
    <property type="entry name" value="WH_DNA-bd_sf"/>
</dbReference>
<dbReference type="GO" id="GO:0003700">
    <property type="term" value="F:DNA-binding transcription factor activity"/>
    <property type="evidence" value="ECO:0007669"/>
    <property type="project" value="InterPro"/>
</dbReference>
<comment type="caution">
    <text evidence="5">The sequence shown here is derived from an EMBL/GenBank/DDBJ whole genome shotgun (WGS) entry which is preliminary data.</text>
</comment>
<dbReference type="OrthoDB" id="162531at2"/>
<evidence type="ECO:0000259" key="4">
    <source>
        <dbReference type="PROSITE" id="PS50995"/>
    </source>
</evidence>
<dbReference type="PROSITE" id="PS01117">
    <property type="entry name" value="HTH_MARR_1"/>
    <property type="match status" value="1"/>
</dbReference>
<dbReference type="SMART" id="SM00347">
    <property type="entry name" value="HTH_MARR"/>
    <property type="match status" value="1"/>
</dbReference>
<dbReference type="Gene3D" id="1.10.10.10">
    <property type="entry name" value="Winged helix-like DNA-binding domain superfamily/Winged helix DNA-binding domain"/>
    <property type="match status" value="1"/>
</dbReference>
<dbReference type="PROSITE" id="PS50995">
    <property type="entry name" value="HTH_MARR_2"/>
    <property type="match status" value="1"/>
</dbReference>
<keyword evidence="3" id="KW-0804">Transcription</keyword>
<name>A0A5C4WPX6_9ACTN</name>
<protein>
    <submittedName>
        <fullName evidence="5">MarR family transcriptional regulator</fullName>
    </submittedName>
</protein>
<evidence type="ECO:0000256" key="2">
    <source>
        <dbReference type="ARBA" id="ARBA00023125"/>
    </source>
</evidence>
<dbReference type="GO" id="GO:0003677">
    <property type="term" value="F:DNA binding"/>
    <property type="evidence" value="ECO:0007669"/>
    <property type="project" value="UniProtKB-KW"/>
</dbReference>
<dbReference type="InterPro" id="IPR023187">
    <property type="entry name" value="Tscrpt_reg_MarR-type_CS"/>
</dbReference>
<evidence type="ECO:0000256" key="3">
    <source>
        <dbReference type="ARBA" id="ARBA00023163"/>
    </source>
</evidence>
<dbReference type="EMBL" id="VDMP01000009">
    <property type="protein sequence ID" value="TNM50270.1"/>
    <property type="molecule type" value="Genomic_DNA"/>
</dbReference>
<keyword evidence="2" id="KW-0238">DNA-binding</keyword>
<keyword evidence="1" id="KW-0805">Transcription regulation</keyword>
<dbReference type="InterPro" id="IPR000835">
    <property type="entry name" value="HTH_MarR-typ"/>
</dbReference>
<dbReference type="PANTHER" id="PTHR42756">
    <property type="entry name" value="TRANSCRIPTIONAL REGULATOR, MARR"/>
    <property type="match status" value="1"/>
</dbReference>
<organism evidence="5 6">
    <name type="scientific">Nocardioides albidus</name>
    <dbReference type="NCBI Taxonomy" id="1517589"/>
    <lineage>
        <taxon>Bacteria</taxon>
        <taxon>Bacillati</taxon>
        <taxon>Actinomycetota</taxon>
        <taxon>Actinomycetes</taxon>
        <taxon>Propionibacteriales</taxon>
        <taxon>Nocardioidaceae</taxon>
        <taxon>Nocardioides</taxon>
    </lineage>
</organism>
<dbReference type="AlphaFoldDB" id="A0A5C4WPX6"/>
<proteinExistence type="predicted"/>